<sequence length="494" mass="56575">MGAPVSEVAIIPLVKGADPRVENSEAAKTLNRSIQHTLVQPGYQRMVWGLDKNDPTVMIMIVDWDDLQSHLNFMTAPHYQSFMNDFNTIVAGAVTLFHTTYEEGVGIMPLVELNDYMADVYFAFFPARSLTQDFQDDFSRVSRTVNTDLLGSNDTSLSIASGWCIDDTLDEERPGKGPERPWMSIVTWKNAEIRQRAWDRNAVLGGIPQLVEGKGELEIYEVEFQPSNQGPLKDDFGEYTIVAQKLFSSMSPRKSWYCKHQYDREGENECYHYVHLDGRYYSKNPDGSIETINPILKEAFYTLPGTIPGGERIPIDYSDEVDWESLSEIPDPCIARASEIDERLGEFMQEIQRHAETTVANDQCKRLKNWEKMLEGKENSDMVTENEAEETENESEHESEDETENHTEDETGEVSIGEPMNPEETEGRSLENRKANEMDGSEDETIRTPPPNRGNMNKRREPMRTEQDANKRKRERRRNAKRAKQGMEERTSES</sequence>
<dbReference type="Proteomes" id="UP000070168">
    <property type="component" value="Unassembled WGS sequence"/>
</dbReference>
<feature type="compositionally biased region" description="Basic residues" evidence="1">
    <location>
        <begin position="471"/>
        <end position="484"/>
    </location>
</feature>
<feature type="compositionally biased region" description="Basic and acidic residues" evidence="1">
    <location>
        <begin position="458"/>
        <end position="470"/>
    </location>
</feature>
<reference evidence="3 4" key="1">
    <citation type="journal article" date="2016" name="BMC Genomics">
        <title>Genome sequencing and secondary metabolism of the postharvest pathogen Penicillium griseofulvum.</title>
        <authorList>
            <person name="Banani H."/>
            <person name="Marcet-Houben M."/>
            <person name="Ballester A.R."/>
            <person name="Abbruscato P."/>
            <person name="Gonzalez-Candelas L."/>
            <person name="Gabaldon T."/>
            <person name="Spadaro D."/>
        </authorList>
    </citation>
    <scope>NUCLEOTIDE SEQUENCE [LARGE SCALE GENOMIC DNA]</scope>
    <source>
        <strain evidence="3 4">PG3</strain>
    </source>
</reference>
<dbReference type="InterPro" id="IPR011008">
    <property type="entry name" value="Dimeric_a/b-barrel"/>
</dbReference>
<dbReference type="AlphaFoldDB" id="A0A135L9E3"/>
<evidence type="ECO:0000259" key="2">
    <source>
        <dbReference type="Pfam" id="PF03992"/>
    </source>
</evidence>
<dbReference type="RefSeq" id="XP_040644118.1">
    <property type="nucleotide sequence ID" value="XM_040791062.1"/>
</dbReference>
<feature type="compositionally biased region" description="Acidic residues" evidence="1">
    <location>
        <begin position="384"/>
        <end position="403"/>
    </location>
</feature>
<feature type="region of interest" description="Disordered" evidence="1">
    <location>
        <begin position="375"/>
        <end position="494"/>
    </location>
</feature>
<evidence type="ECO:0000256" key="1">
    <source>
        <dbReference type="SAM" id="MobiDB-lite"/>
    </source>
</evidence>
<dbReference type="Pfam" id="PF03992">
    <property type="entry name" value="ABM"/>
    <property type="match status" value="1"/>
</dbReference>
<feature type="compositionally biased region" description="Basic and acidic residues" evidence="1">
    <location>
        <begin position="485"/>
        <end position="494"/>
    </location>
</feature>
<gene>
    <name evidence="3" type="ORF">PGRI_033490</name>
</gene>
<dbReference type="SUPFAM" id="SSF54909">
    <property type="entry name" value="Dimeric alpha+beta barrel"/>
    <property type="match status" value="1"/>
</dbReference>
<dbReference type="GeneID" id="63706362"/>
<evidence type="ECO:0000313" key="3">
    <source>
        <dbReference type="EMBL" id="KXG45582.1"/>
    </source>
</evidence>
<organism evidence="3 4">
    <name type="scientific">Penicillium patulum</name>
    <name type="common">Penicillium griseofulvum</name>
    <dbReference type="NCBI Taxonomy" id="5078"/>
    <lineage>
        <taxon>Eukaryota</taxon>
        <taxon>Fungi</taxon>
        <taxon>Dikarya</taxon>
        <taxon>Ascomycota</taxon>
        <taxon>Pezizomycotina</taxon>
        <taxon>Eurotiomycetes</taxon>
        <taxon>Eurotiomycetidae</taxon>
        <taxon>Eurotiales</taxon>
        <taxon>Aspergillaceae</taxon>
        <taxon>Penicillium</taxon>
    </lineage>
</organism>
<protein>
    <submittedName>
        <fullName evidence="3">Dimeric alpha-beta barrel</fullName>
    </submittedName>
</protein>
<keyword evidence="4" id="KW-1185">Reference proteome</keyword>
<comment type="caution">
    <text evidence="3">The sequence shown here is derived from an EMBL/GenBank/DDBJ whole genome shotgun (WGS) entry which is preliminary data.</text>
</comment>
<dbReference type="OrthoDB" id="3830579at2759"/>
<dbReference type="STRING" id="5078.A0A135L9E3"/>
<proteinExistence type="predicted"/>
<dbReference type="Gene3D" id="3.30.70.100">
    <property type="match status" value="1"/>
</dbReference>
<name>A0A135L9E3_PENPA</name>
<accession>A0A135L9E3</accession>
<feature type="compositionally biased region" description="Basic and acidic residues" evidence="1">
    <location>
        <begin position="425"/>
        <end position="437"/>
    </location>
</feature>
<feature type="domain" description="ABM" evidence="2">
    <location>
        <begin position="27"/>
        <end position="83"/>
    </location>
</feature>
<dbReference type="InterPro" id="IPR007138">
    <property type="entry name" value="ABM_dom"/>
</dbReference>
<dbReference type="EMBL" id="LHQR01000070">
    <property type="protein sequence ID" value="KXG45582.1"/>
    <property type="molecule type" value="Genomic_DNA"/>
</dbReference>
<evidence type="ECO:0000313" key="4">
    <source>
        <dbReference type="Proteomes" id="UP000070168"/>
    </source>
</evidence>